<organism evidence="5 6">
    <name type="scientific">Nocardia aurantia</name>
    <dbReference type="NCBI Taxonomy" id="2585199"/>
    <lineage>
        <taxon>Bacteria</taxon>
        <taxon>Bacillati</taxon>
        <taxon>Actinomycetota</taxon>
        <taxon>Actinomycetes</taxon>
        <taxon>Mycobacteriales</taxon>
        <taxon>Nocardiaceae</taxon>
        <taxon>Nocardia</taxon>
    </lineage>
</organism>
<keyword evidence="4" id="KW-0143">Chaperone</keyword>
<evidence type="ECO:0000313" key="6">
    <source>
        <dbReference type="Proteomes" id="UP000431401"/>
    </source>
</evidence>
<evidence type="ECO:0000256" key="4">
    <source>
        <dbReference type="ARBA" id="ARBA00023186"/>
    </source>
</evidence>
<evidence type="ECO:0000256" key="2">
    <source>
        <dbReference type="ARBA" id="ARBA00006411"/>
    </source>
</evidence>
<dbReference type="Pfam" id="PF14011">
    <property type="entry name" value="ESX-1_EspG"/>
    <property type="match status" value="1"/>
</dbReference>
<dbReference type="Proteomes" id="UP000431401">
    <property type="component" value="Unassembled WGS sequence"/>
</dbReference>
<gene>
    <name evidence="5" type="ORF">NRB56_48880</name>
</gene>
<evidence type="ECO:0000256" key="1">
    <source>
        <dbReference type="ARBA" id="ARBA00004496"/>
    </source>
</evidence>
<keyword evidence="3" id="KW-0963">Cytoplasm</keyword>
<comment type="similarity">
    <text evidence="2">Belongs to the EspG family.</text>
</comment>
<name>A0A7K0DUN8_9NOCA</name>
<sequence>MRWSVNPRSSWNFTPDEFAWVWEAETGADAVPFPISILETPSTTAEYARYRAEVSVRYPRHGDPDLTGPLRALADPDLRIVSWGRFHHSDVRLRALGAASGDLGVVLSQKPGTAADSGGDLRLVVTRPGHLGGHLAATLPPVAAGAAGSMTAPTPRVRGEGPAGSWLRDDMAQRSVEERVRALLRAPRSAEGYLRIERGPREQLRPAAHLTWFDVELDTRAGGRYLVDVDDSETVVTAVSAEELAAQITRRAESGG</sequence>
<accession>A0A7K0DUN8</accession>
<evidence type="ECO:0000313" key="5">
    <source>
        <dbReference type="EMBL" id="MQY29298.1"/>
    </source>
</evidence>
<evidence type="ECO:0008006" key="7">
    <source>
        <dbReference type="Google" id="ProtNLM"/>
    </source>
</evidence>
<dbReference type="AlphaFoldDB" id="A0A7K0DUN8"/>
<proteinExistence type="inferred from homology"/>
<comment type="subcellular location">
    <subcellularLocation>
        <location evidence="1">Cytoplasm</location>
    </subcellularLocation>
</comment>
<keyword evidence="6" id="KW-1185">Reference proteome</keyword>
<reference evidence="5 6" key="1">
    <citation type="submission" date="2019-10" db="EMBL/GenBank/DDBJ databases">
        <title>Nocardia macrotermitis sp. nov. and Nocardia aurantia sp. nov., isolated from the gut of fungus growing-termite Macrotermes natalensis.</title>
        <authorList>
            <person name="Benndorf R."/>
            <person name="Schwitalla J."/>
            <person name="Martin K."/>
            <person name="De Beer W."/>
            <person name="Kaster A.-K."/>
            <person name="Vollmers J."/>
            <person name="Poulsen M."/>
            <person name="Beemelmanns C."/>
        </authorList>
    </citation>
    <scope>NUCLEOTIDE SEQUENCE [LARGE SCALE GENOMIC DNA]</scope>
    <source>
        <strain evidence="5 6">RB56</strain>
    </source>
</reference>
<dbReference type="InterPro" id="IPR025734">
    <property type="entry name" value="EspG"/>
</dbReference>
<evidence type="ECO:0000256" key="3">
    <source>
        <dbReference type="ARBA" id="ARBA00022490"/>
    </source>
</evidence>
<dbReference type="EMBL" id="WEGI01000011">
    <property type="protein sequence ID" value="MQY29298.1"/>
    <property type="molecule type" value="Genomic_DNA"/>
</dbReference>
<comment type="caution">
    <text evidence="5">The sequence shown here is derived from an EMBL/GenBank/DDBJ whole genome shotgun (WGS) entry which is preliminary data.</text>
</comment>
<protein>
    <recommendedName>
        <fullName evidence="7">ESX secretion-associated protein EspG</fullName>
    </recommendedName>
</protein>